<evidence type="ECO:0000256" key="11">
    <source>
        <dbReference type="ARBA" id="ARBA00022737"/>
    </source>
</evidence>
<evidence type="ECO:0000313" key="21">
    <source>
        <dbReference type="Proteomes" id="UP001605036"/>
    </source>
</evidence>
<dbReference type="Gene3D" id="3.60.10.10">
    <property type="entry name" value="Endonuclease/exonuclease/phosphatase"/>
    <property type="match status" value="1"/>
</dbReference>
<evidence type="ECO:0000256" key="9">
    <source>
        <dbReference type="ARBA" id="ARBA00022722"/>
    </source>
</evidence>
<evidence type="ECO:0000256" key="18">
    <source>
        <dbReference type="ARBA" id="ARBA00054840"/>
    </source>
</evidence>
<gene>
    <name evidence="20" type="ORF">R1flu_021303</name>
</gene>
<name>A0ABD1ZNZ1_9MARC</name>
<evidence type="ECO:0000256" key="16">
    <source>
        <dbReference type="ARBA" id="ARBA00023163"/>
    </source>
</evidence>
<evidence type="ECO:0000256" key="5">
    <source>
        <dbReference type="ARBA" id="ARBA00010774"/>
    </source>
</evidence>
<evidence type="ECO:0000256" key="17">
    <source>
        <dbReference type="ARBA" id="ARBA00023242"/>
    </source>
</evidence>
<reference evidence="20 21" key="1">
    <citation type="submission" date="2024-09" db="EMBL/GenBank/DDBJ databases">
        <title>Chromosome-scale assembly of Riccia fluitans.</title>
        <authorList>
            <person name="Paukszto L."/>
            <person name="Sawicki J."/>
            <person name="Karawczyk K."/>
            <person name="Piernik-Szablinska J."/>
            <person name="Szczecinska M."/>
            <person name="Mazdziarz M."/>
        </authorList>
    </citation>
    <scope>NUCLEOTIDE SEQUENCE [LARGE SCALE GENOMIC DNA]</scope>
    <source>
        <strain evidence="20">Rf_01</strain>
        <tissue evidence="20">Aerial parts of the thallus</tissue>
    </source>
</reference>
<dbReference type="GO" id="GO:0046872">
    <property type="term" value="F:metal ion binding"/>
    <property type="evidence" value="ECO:0007669"/>
    <property type="project" value="UniProtKB-KW"/>
</dbReference>
<evidence type="ECO:0000256" key="14">
    <source>
        <dbReference type="ARBA" id="ARBA00022884"/>
    </source>
</evidence>
<keyword evidence="21" id="KW-1185">Reference proteome</keyword>
<dbReference type="AlphaFoldDB" id="A0ABD1ZNZ1"/>
<evidence type="ECO:0000256" key="6">
    <source>
        <dbReference type="ARBA" id="ARBA00011757"/>
    </source>
</evidence>
<dbReference type="Proteomes" id="UP001605036">
    <property type="component" value="Unassembled WGS sequence"/>
</dbReference>
<evidence type="ECO:0000313" key="20">
    <source>
        <dbReference type="EMBL" id="KAL2653175.1"/>
    </source>
</evidence>
<evidence type="ECO:0000256" key="2">
    <source>
        <dbReference type="ARBA" id="ARBA00001946"/>
    </source>
</evidence>
<keyword evidence="16" id="KW-0804">Transcription</keyword>
<evidence type="ECO:0000256" key="12">
    <source>
        <dbReference type="ARBA" id="ARBA00022801"/>
    </source>
</evidence>
<evidence type="ECO:0000256" key="7">
    <source>
        <dbReference type="ARBA" id="ARBA00012161"/>
    </source>
</evidence>
<evidence type="ECO:0000256" key="4">
    <source>
        <dbReference type="ARBA" id="ARBA00004496"/>
    </source>
</evidence>
<keyword evidence="14" id="KW-0694">RNA-binding</keyword>
<keyword evidence="13" id="KW-0460">Magnesium</keyword>
<comment type="similarity">
    <text evidence="5">Belongs to the CCR4/nocturin family.</text>
</comment>
<keyword evidence="11" id="KW-0677">Repeat</keyword>
<dbReference type="Pfam" id="PF03372">
    <property type="entry name" value="Exo_endo_phos"/>
    <property type="match status" value="1"/>
</dbReference>
<evidence type="ECO:0000259" key="19">
    <source>
        <dbReference type="Pfam" id="PF03372"/>
    </source>
</evidence>
<dbReference type="GO" id="GO:0005634">
    <property type="term" value="C:nucleus"/>
    <property type="evidence" value="ECO:0007669"/>
    <property type="project" value="UniProtKB-SubCell"/>
</dbReference>
<evidence type="ECO:0000256" key="13">
    <source>
        <dbReference type="ARBA" id="ARBA00022842"/>
    </source>
</evidence>
<comment type="caution">
    <text evidence="20">The sequence shown here is derived from an EMBL/GenBank/DDBJ whole genome shotgun (WGS) entry which is preliminary data.</text>
</comment>
<keyword evidence="9" id="KW-0540">Nuclease</keyword>
<comment type="function">
    <text evidence="18">Acts as a catalytic component of the CCR4-NOT core complex, which in the nucleus seems to be a general transcription factor, and in the cytoplasm the major mRNA deadenylase involved in mRNA turnover.</text>
</comment>
<dbReference type="FunFam" id="3.60.10.10:FF:000016">
    <property type="entry name" value="Carbon catabolite repressor protein 4 1"/>
    <property type="match status" value="1"/>
</dbReference>
<dbReference type="EMBL" id="JBHFFA010000001">
    <property type="protein sequence ID" value="KAL2653175.1"/>
    <property type="molecule type" value="Genomic_DNA"/>
</dbReference>
<keyword evidence="10" id="KW-0479">Metal-binding</keyword>
<evidence type="ECO:0000256" key="8">
    <source>
        <dbReference type="ARBA" id="ARBA00022490"/>
    </source>
</evidence>
<proteinExistence type="inferred from homology"/>
<dbReference type="InterPro" id="IPR005135">
    <property type="entry name" value="Endo/exonuclease/phosphatase"/>
</dbReference>
<dbReference type="InterPro" id="IPR050410">
    <property type="entry name" value="CCR4/nocturin_mRNA_transcr"/>
</dbReference>
<keyword evidence="8" id="KW-0963">Cytoplasm</keyword>
<keyword evidence="15" id="KW-0805">Transcription regulation</keyword>
<protein>
    <recommendedName>
        <fullName evidence="7">poly(A)-specific ribonuclease</fullName>
        <ecNumber evidence="7">3.1.13.4</ecNumber>
    </recommendedName>
</protein>
<organism evidence="20 21">
    <name type="scientific">Riccia fluitans</name>
    <dbReference type="NCBI Taxonomy" id="41844"/>
    <lineage>
        <taxon>Eukaryota</taxon>
        <taxon>Viridiplantae</taxon>
        <taxon>Streptophyta</taxon>
        <taxon>Embryophyta</taxon>
        <taxon>Marchantiophyta</taxon>
        <taxon>Marchantiopsida</taxon>
        <taxon>Marchantiidae</taxon>
        <taxon>Marchantiales</taxon>
        <taxon>Ricciaceae</taxon>
        <taxon>Riccia</taxon>
    </lineage>
</organism>
<evidence type="ECO:0000256" key="1">
    <source>
        <dbReference type="ARBA" id="ARBA00001663"/>
    </source>
</evidence>
<sequence length="607" mass="66312">MLSVLRVHLPSDIPIAGCELSPYVLLRRPDTTVTTDDIPETAAVDGFYLRCRWYRIQSDKRVAVCSVHPSESATLQCLGCVKAKLPVSKSYHCSPKCFADSWRHHRTMHQRAMAAARENGTEEDELYGRLNHTSSAVLGTGGSISSLHGTAAGVVSLSHALSNGSSYASPARIGDPTSGGGETWYEVGRGKTYTPTVDDVGHVLKFECVAVDASNGIGVAPPSTVLTSRVIPAPSPTPRRLISVNSAEGTAVDIENRTTAAGTFTVLSYNVLADLYAKSDMYNYCPPWALSWAYRRQNLLREMLGYRADILCLQEVQSDHFEEFFAPELEKHGYAAVYKKKTAEVYTGTAYAIDGCATFFRRDRFSLVKKYEVEFNKAAQSLTEALVPTTKKAALSRLLKDNVALIVVLEARENVHGGDSPSAGKRQLLCVANTHIHANPELKDVKIWQVHTLLKGLEKIAASADIPMLVAGDFNSVPGSAPHALLASGRVDGSHPELATDPLGILRPFSKLCHSLPLVSAYSAFARMGGAERQRRRIDSGSNEPLFTNCTRDFLGSLDYIFYTADSLAVESLLELLDEESLRKDTALPSPEWSSDHIALLAEFRYQ</sequence>
<dbReference type="PANTHER" id="PTHR12121:SF34">
    <property type="entry name" value="PROTEIN ANGEL"/>
    <property type="match status" value="1"/>
</dbReference>
<dbReference type="CDD" id="cd09097">
    <property type="entry name" value="Deadenylase_CCR4"/>
    <property type="match status" value="1"/>
</dbReference>
<keyword evidence="12" id="KW-0378">Hydrolase</keyword>
<dbReference type="GO" id="GO:0005737">
    <property type="term" value="C:cytoplasm"/>
    <property type="evidence" value="ECO:0007669"/>
    <property type="project" value="UniProtKB-SubCell"/>
</dbReference>
<evidence type="ECO:0000256" key="10">
    <source>
        <dbReference type="ARBA" id="ARBA00022723"/>
    </source>
</evidence>
<dbReference type="SUPFAM" id="SSF56219">
    <property type="entry name" value="DNase I-like"/>
    <property type="match status" value="1"/>
</dbReference>
<feature type="domain" description="Endonuclease/exonuclease/phosphatase" evidence="19">
    <location>
        <begin position="267"/>
        <end position="597"/>
    </location>
</feature>
<accession>A0ABD1ZNZ1</accession>
<dbReference type="EC" id="3.1.13.4" evidence="7"/>
<comment type="catalytic activity">
    <reaction evidence="1">
        <text>Exonucleolytic cleavage of poly(A) to 5'-AMP.</text>
        <dbReference type="EC" id="3.1.13.4"/>
    </reaction>
</comment>
<comment type="subcellular location">
    <subcellularLocation>
        <location evidence="4">Cytoplasm</location>
    </subcellularLocation>
    <subcellularLocation>
        <location evidence="3">Nucleus</location>
    </subcellularLocation>
</comment>
<dbReference type="PANTHER" id="PTHR12121">
    <property type="entry name" value="CARBON CATABOLITE REPRESSOR PROTEIN 4"/>
    <property type="match status" value="1"/>
</dbReference>
<dbReference type="GO" id="GO:0003723">
    <property type="term" value="F:RNA binding"/>
    <property type="evidence" value="ECO:0007669"/>
    <property type="project" value="UniProtKB-KW"/>
</dbReference>
<evidence type="ECO:0000256" key="15">
    <source>
        <dbReference type="ARBA" id="ARBA00023015"/>
    </source>
</evidence>
<keyword evidence="17" id="KW-0539">Nucleus</keyword>
<dbReference type="GO" id="GO:0004535">
    <property type="term" value="F:poly(A)-specific ribonuclease activity"/>
    <property type="evidence" value="ECO:0007669"/>
    <property type="project" value="UniProtKB-EC"/>
</dbReference>
<comment type="cofactor">
    <cofactor evidence="2">
        <name>Mg(2+)</name>
        <dbReference type="ChEBI" id="CHEBI:18420"/>
    </cofactor>
</comment>
<evidence type="ECO:0000256" key="3">
    <source>
        <dbReference type="ARBA" id="ARBA00004123"/>
    </source>
</evidence>
<comment type="subunit">
    <text evidence="6">Component of the CCR4-NOT complex, at least composed of CRR4 and CAF1 proteins.</text>
</comment>
<dbReference type="InterPro" id="IPR036691">
    <property type="entry name" value="Endo/exonu/phosph_ase_sf"/>
</dbReference>